<keyword evidence="2" id="KW-1185">Reference proteome</keyword>
<evidence type="ECO:0000313" key="2">
    <source>
        <dbReference type="Proteomes" id="UP000317010"/>
    </source>
</evidence>
<sequence length="276" mass="33069">MIEHSPKILIIAGMHRSGTSVITQWLHRCNLNIGENLLGADIGNEEGHFEDIDFYRYHEDVLMDNHLSRYGYVKSPVSSLSPYQEEQLKFLTAFKSKMNAQWGWKEPRTCLFLNHYRKLLPNAYYLIVIRDFQSTVNSLIVRDFKYVEAKYLARKLFGRLIWKWFRRDKRKKNLYENLAAYYLNVWITYNNELLKHMELLQNQQFIAVDYKLLNQNDKRTFSVLKDNWEFEIEYVDFGKVFKEKFISKTVDISRFVVDKNLLETACVLEGKLREYV</sequence>
<dbReference type="Proteomes" id="UP000317010">
    <property type="component" value="Unassembled WGS sequence"/>
</dbReference>
<comment type="caution">
    <text evidence="1">The sequence shown here is derived from an EMBL/GenBank/DDBJ whole genome shotgun (WGS) entry which is preliminary data.</text>
</comment>
<accession>A0A562TLF0</accession>
<dbReference type="RefSeq" id="WP_144916692.1">
    <property type="nucleotide sequence ID" value="NZ_VLLI01000021.1"/>
</dbReference>
<protein>
    <submittedName>
        <fullName evidence="1">Sulfotransferase family protein</fullName>
    </submittedName>
</protein>
<dbReference type="GO" id="GO:0016740">
    <property type="term" value="F:transferase activity"/>
    <property type="evidence" value="ECO:0007669"/>
    <property type="project" value="UniProtKB-KW"/>
</dbReference>
<organism evidence="1 2">
    <name type="scientific">Mucilaginibacter frigoritolerans</name>
    <dbReference type="NCBI Taxonomy" id="652788"/>
    <lineage>
        <taxon>Bacteria</taxon>
        <taxon>Pseudomonadati</taxon>
        <taxon>Bacteroidota</taxon>
        <taxon>Sphingobacteriia</taxon>
        <taxon>Sphingobacteriales</taxon>
        <taxon>Sphingobacteriaceae</taxon>
        <taxon>Mucilaginibacter</taxon>
    </lineage>
</organism>
<dbReference type="Gene3D" id="3.40.50.300">
    <property type="entry name" value="P-loop containing nucleotide triphosphate hydrolases"/>
    <property type="match status" value="1"/>
</dbReference>
<dbReference type="InterPro" id="IPR027417">
    <property type="entry name" value="P-loop_NTPase"/>
</dbReference>
<evidence type="ECO:0000313" key="1">
    <source>
        <dbReference type="EMBL" id="TWI94203.1"/>
    </source>
</evidence>
<dbReference type="AlphaFoldDB" id="A0A562TLF0"/>
<keyword evidence="1" id="KW-0808">Transferase</keyword>
<dbReference type="SUPFAM" id="SSF52540">
    <property type="entry name" value="P-loop containing nucleoside triphosphate hydrolases"/>
    <property type="match status" value="1"/>
</dbReference>
<name>A0A562TLF0_9SPHI</name>
<proteinExistence type="predicted"/>
<dbReference type="OrthoDB" id="9816424at2"/>
<gene>
    <name evidence="1" type="ORF">JN11_04809</name>
</gene>
<dbReference type="EMBL" id="VLLI01000021">
    <property type="protein sequence ID" value="TWI94203.1"/>
    <property type="molecule type" value="Genomic_DNA"/>
</dbReference>
<reference evidence="1 2" key="1">
    <citation type="submission" date="2019-07" db="EMBL/GenBank/DDBJ databases">
        <title>Genomic Encyclopedia of Archaeal and Bacterial Type Strains, Phase II (KMG-II): from individual species to whole genera.</title>
        <authorList>
            <person name="Goeker M."/>
        </authorList>
    </citation>
    <scope>NUCLEOTIDE SEQUENCE [LARGE SCALE GENOMIC DNA]</scope>
    <source>
        <strain evidence="1 2">ATCC BAA-1854</strain>
    </source>
</reference>